<feature type="repeat" description="ANK" evidence="1">
    <location>
        <begin position="390"/>
        <end position="422"/>
    </location>
</feature>
<proteinExistence type="predicted"/>
<dbReference type="PROSITE" id="PS50297">
    <property type="entry name" value="ANK_REP_REGION"/>
    <property type="match status" value="1"/>
</dbReference>
<reference evidence="2" key="1">
    <citation type="submission" date="2021-02" db="EMBL/GenBank/DDBJ databases">
        <authorList>
            <person name="Dougan E. K."/>
            <person name="Rhodes N."/>
            <person name="Thang M."/>
            <person name="Chan C."/>
        </authorList>
    </citation>
    <scope>NUCLEOTIDE SEQUENCE</scope>
</reference>
<gene>
    <name evidence="2" type="primary">Ankrd7</name>
    <name evidence="2" type="ORF">SPIL2461_LOCUS15761</name>
</gene>
<protein>
    <submittedName>
        <fullName evidence="2">Ankrd7 protein</fullName>
    </submittedName>
</protein>
<evidence type="ECO:0000313" key="3">
    <source>
        <dbReference type="Proteomes" id="UP000649617"/>
    </source>
</evidence>
<dbReference type="PROSITE" id="PS50088">
    <property type="entry name" value="ANK_REPEAT"/>
    <property type="match status" value="1"/>
</dbReference>
<keyword evidence="1" id="KW-0040">ANK repeat</keyword>
<dbReference type="SUPFAM" id="SSF48403">
    <property type="entry name" value="Ankyrin repeat"/>
    <property type="match status" value="1"/>
</dbReference>
<dbReference type="OrthoDB" id="440576at2759"/>
<dbReference type="Gene3D" id="1.25.40.20">
    <property type="entry name" value="Ankyrin repeat-containing domain"/>
    <property type="match status" value="1"/>
</dbReference>
<dbReference type="SMART" id="SM00248">
    <property type="entry name" value="ANK"/>
    <property type="match status" value="1"/>
</dbReference>
<accession>A0A812UX52</accession>
<organism evidence="2 3">
    <name type="scientific">Symbiodinium pilosum</name>
    <name type="common">Dinoflagellate</name>
    <dbReference type="NCBI Taxonomy" id="2952"/>
    <lineage>
        <taxon>Eukaryota</taxon>
        <taxon>Sar</taxon>
        <taxon>Alveolata</taxon>
        <taxon>Dinophyceae</taxon>
        <taxon>Suessiales</taxon>
        <taxon>Symbiodiniaceae</taxon>
        <taxon>Symbiodinium</taxon>
    </lineage>
</organism>
<evidence type="ECO:0000313" key="2">
    <source>
        <dbReference type="EMBL" id="CAE7591572.1"/>
    </source>
</evidence>
<name>A0A812UX52_SYMPI</name>
<evidence type="ECO:0000256" key="1">
    <source>
        <dbReference type="PROSITE-ProRule" id="PRU00023"/>
    </source>
</evidence>
<keyword evidence="3" id="KW-1185">Reference proteome</keyword>
<dbReference type="InterPro" id="IPR036770">
    <property type="entry name" value="Ankyrin_rpt-contain_sf"/>
</dbReference>
<sequence length="443" mass="48377">MFWSREYREDGSFNFWTLGQPKAEIRGLATELQEAASDSDGLAAVVLGCGLGLDVSNSEVAYLAKEACKPAGSELTAVAGVDFALPAIQDTVTQDCCKHLSGLSAASPAFFLVGPVPSQECQEARRCHHAAARHEAGLLILAGQVCLGEQLRPDASSIMPTFASFQPPQCRWTLVTSVQHRWGGRSICSEALAEDLVIDNTVFQNAFRSAIEPDSNIDDSSLYPMLRLVHPLCGRSGRFEAYLEALSRISTPGLLGLMFAWVQESAERPAQVTRFGLSYTIEISIDHWEILHLNLMSREGMESRAQLLGASVYLNLPLLCRHEICNALKPEIWEIWEVREGHYDLKPEGAGFECEAFYTFGGPSTPGIPSWCVLAARVCARASPDAQNMKGQTPLHLACGNAAINLTRLLISARADPRLGDLSDNQAPGMVATLQRASWWWDA</sequence>
<dbReference type="EMBL" id="CAJNIZ010039557">
    <property type="protein sequence ID" value="CAE7591572.1"/>
    <property type="molecule type" value="Genomic_DNA"/>
</dbReference>
<dbReference type="InterPro" id="IPR002110">
    <property type="entry name" value="Ankyrin_rpt"/>
</dbReference>
<dbReference type="Proteomes" id="UP000649617">
    <property type="component" value="Unassembled WGS sequence"/>
</dbReference>
<comment type="caution">
    <text evidence="2">The sequence shown here is derived from an EMBL/GenBank/DDBJ whole genome shotgun (WGS) entry which is preliminary data.</text>
</comment>
<dbReference type="AlphaFoldDB" id="A0A812UX52"/>